<proteinExistence type="predicted"/>
<feature type="transmembrane region" description="Helical" evidence="1">
    <location>
        <begin position="34"/>
        <end position="55"/>
    </location>
</feature>
<dbReference type="AlphaFoldDB" id="A0A318QEB0"/>
<dbReference type="RefSeq" id="WP_110529630.1">
    <property type="nucleotide sequence ID" value="NZ_NOXG01000006.1"/>
</dbReference>
<gene>
    <name evidence="2" type="ORF">CFR71_07705</name>
</gene>
<keyword evidence="1" id="KW-0812">Transmembrane</keyword>
<sequence length="86" mass="9233">MTILISLLSWTIALSCHAWLQPARYHLPPVSRPIQIAMRIVRVIAPMLALGVALTAGPVAGVLVWCATFSIAGMAVAIVVERLAHH</sequence>
<keyword evidence="1" id="KW-0472">Membrane</keyword>
<evidence type="ECO:0000256" key="1">
    <source>
        <dbReference type="SAM" id="Phobius"/>
    </source>
</evidence>
<dbReference type="EMBL" id="NOXG01000006">
    <property type="protein sequence ID" value="PYD75682.1"/>
    <property type="molecule type" value="Genomic_DNA"/>
</dbReference>
<reference evidence="2 3" key="1">
    <citation type="submission" date="2017-07" db="EMBL/GenBank/DDBJ databases">
        <title>A draft genome sequence of Komagataeibacter sp. T5K1.</title>
        <authorList>
            <person name="Skraban J."/>
            <person name="Cleenwerck I."/>
            <person name="Vandamme P."/>
            <person name="Trcek J."/>
        </authorList>
    </citation>
    <scope>NUCLEOTIDE SEQUENCE [LARGE SCALE GENOMIC DNA]</scope>
    <source>
        <strain evidence="2 3">T5K1</strain>
    </source>
</reference>
<feature type="transmembrane region" description="Helical" evidence="1">
    <location>
        <begin position="62"/>
        <end position="80"/>
    </location>
</feature>
<comment type="caution">
    <text evidence="2">The sequence shown here is derived from an EMBL/GenBank/DDBJ whole genome shotgun (WGS) entry which is preliminary data.</text>
</comment>
<keyword evidence="1" id="KW-1133">Transmembrane helix</keyword>
<protein>
    <recommendedName>
        <fullName evidence="4">DUF3325 domain-containing protein</fullName>
    </recommendedName>
</protein>
<dbReference type="Proteomes" id="UP000247609">
    <property type="component" value="Unassembled WGS sequence"/>
</dbReference>
<evidence type="ECO:0000313" key="2">
    <source>
        <dbReference type="EMBL" id="PYD75682.1"/>
    </source>
</evidence>
<accession>A0A318QEB0</accession>
<evidence type="ECO:0008006" key="4">
    <source>
        <dbReference type="Google" id="ProtNLM"/>
    </source>
</evidence>
<organism evidence="2 3">
    <name type="scientific">Novacetimonas pomaceti</name>
    <dbReference type="NCBI Taxonomy" id="2021998"/>
    <lineage>
        <taxon>Bacteria</taxon>
        <taxon>Pseudomonadati</taxon>
        <taxon>Pseudomonadota</taxon>
        <taxon>Alphaproteobacteria</taxon>
        <taxon>Acetobacterales</taxon>
        <taxon>Acetobacteraceae</taxon>
        <taxon>Novacetimonas</taxon>
    </lineage>
</organism>
<name>A0A318QEB0_9PROT</name>
<evidence type="ECO:0000313" key="3">
    <source>
        <dbReference type="Proteomes" id="UP000247609"/>
    </source>
</evidence>